<evidence type="ECO:0000256" key="1">
    <source>
        <dbReference type="SAM" id="MobiDB-lite"/>
    </source>
</evidence>
<sequence length="76" mass="8592">MFGGEAAGRNTNRVCMGKELAPTEIHTSGGEPSKETRTRQERPKRSRRGRRDLQASLDSVQVRGQDPETWRTHICL</sequence>
<dbReference type="Proteomes" id="UP000283210">
    <property type="component" value="Chromosome 14"/>
</dbReference>
<name>A0A437CMT4_ORYJA</name>
<evidence type="ECO:0000313" key="2">
    <source>
        <dbReference type="EMBL" id="RVE64146.1"/>
    </source>
</evidence>
<keyword evidence="3" id="KW-1185">Reference proteome</keyword>
<gene>
    <name evidence="2" type="ORF">OJAV_G00143460</name>
</gene>
<feature type="compositionally biased region" description="Basic and acidic residues" evidence="1">
    <location>
        <begin position="65"/>
        <end position="76"/>
    </location>
</feature>
<evidence type="ECO:0000313" key="3">
    <source>
        <dbReference type="Proteomes" id="UP000283210"/>
    </source>
</evidence>
<dbReference type="AlphaFoldDB" id="A0A437CMT4"/>
<protein>
    <submittedName>
        <fullName evidence="2">Uncharacterized protein</fullName>
    </submittedName>
</protein>
<organism evidence="2 3">
    <name type="scientific">Oryzias javanicus</name>
    <name type="common">Javanese ricefish</name>
    <name type="synonym">Aplocheilus javanicus</name>
    <dbReference type="NCBI Taxonomy" id="123683"/>
    <lineage>
        <taxon>Eukaryota</taxon>
        <taxon>Metazoa</taxon>
        <taxon>Chordata</taxon>
        <taxon>Craniata</taxon>
        <taxon>Vertebrata</taxon>
        <taxon>Euteleostomi</taxon>
        <taxon>Actinopterygii</taxon>
        <taxon>Neopterygii</taxon>
        <taxon>Teleostei</taxon>
        <taxon>Neoteleostei</taxon>
        <taxon>Acanthomorphata</taxon>
        <taxon>Ovalentaria</taxon>
        <taxon>Atherinomorphae</taxon>
        <taxon>Beloniformes</taxon>
        <taxon>Adrianichthyidae</taxon>
        <taxon>Oryziinae</taxon>
        <taxon>Oryzias</taxon>
    </lineage>
</organism>
<proteinExistence type="predicted"/>
<reference evidence="2 3" key="2">
    <citation type="submission" date="2019-01" db="EMBL/GenBank/DDBJ databases">
        <title>A chromosome length genome reference of the Java medaka (oryzias javanicus).</title>
        <authorList>
            <person name="Herpin A."/>
            <person name="Takehana Y."/>
            <person name="Naruse K."/>
            <person name="Ansai S."/>
            <person name="Kawaguchi M."/>
        </authorList>
    </citation>
    <scope>NUCLEOTIDE SEQUENCE [LARGE SCALE GENOMIC DNA]</scope>
    <source>
        <strain evidence="2">RS831</strain>
        <tissue evidence="2">Whole body</tissue>
    </source>
</reference>
<accession>A0A437CMT4</accession>
<reference evidence="2 3" key="1">
    <citation type="submission" date="2018-11" db="EMBL/GenBank/DDBJ databases">
        <authorList>
            <person name="Lopez-Roques C."/>
            <person name="Donnadieu C."/>
            <person name="Bouchez O."/>
            <person name="Klopp C."/>
            <person name="Cabau C."/>
            <person name="Zahm M."/>
        </authorList>
    </citation>
    <scope>NUCLEOTIDE SEQUENCE [LARGE SCALE GENOMIC DNA]</scope>
    <source>
        <strain evidence="2">RS831</strain>
        <tissue evidence="2">Whole body</tissue>
    </source>
</reference>
<feature type="compositionally biased region" description="Basic and acidic residues" evidence="1">
    <location>
        <begin position="32"/>
        <end position="43"/>
    </location>
</feature>
<dbReference type="EMBL" id="CM012450">
    <property type="protein sequence ID" value="RVE64146.1"/>
    <property type="molecule type" value="Genomic_DNA"/>
</dbReference>
<feature type="region of interest" description="Disordered" evidence="1">
    <location>
        <begin position="1"/>
        <end position="76"/>
    </location>
</feature>
<dbReference type="OrthoDB" id="6358449at2759"/>